<keyword evidence="3" id="KW-0804">Transcription</keyword>
<dbReference type="PANTHER" id="PTHR33164">
    <property type="entry name" value="TRANSCRIPTIONAL REGULATOR, MARR FAMILY"/>
    <property type="match status" value="1"/>
</dbReference>
<dbReference type="Gene3D" id="1.10.10.10">
    <property type="entry name" value="Winged helix-like DNA-binding domain superfamily/Winged helix DNA-binding domain"/>
    <property type="match status" value="1"/>
</dbReference>
<feature type="domain" description="HTH marR-type" evidence="4">
    <location>
        <begin position="32"/>
        <end position="126"/>
    </location>
</feature>
<keyword evidence="6" id="KW-1185">Reference proteome</keyword>
<evidence type="ECO:0000313" key="6">
    <source>
        <dbReference type="Proteomes" id="UP000198393"/>
    </source>
</evidence>
<dbReference type="InterPro" id="IPR036390">
    <property type="entry name" value="WH_DNA-bd_sf"/>
</dbReference>
<dbReference type="OrthoDB" id="1444917at2"/>
<dbReference type="EMBL" id="FZPD01000002">
    <property type="protein sequence ID" value="SNS82111.1"/>
    <property type="molecule type" value="Genomic_DNA"/>
</dbReference>
<organism evidence="5 6">
    <name type="scientific">Ekhidna lutea</name>
    <dbReference type="NCBI Taxonomy" id="447679"/>
    <lineage>
        <taxon>Bacteria</taxon>
        <taxon>Pseudomonadati</taxon>
        <taxon>Bacteroidota</taxon>
        <taxon>Cytophagia</taxon>
        <taxon>Cytophagales</taxon>
        <taxon>Reichenbachiellaceae</taxon>
        <taxon>Ekhidna</taxon>
    </lineage>
</organism>
<dbReference type="Pfam" id="PF12802">
    <property type="entry name" value="MarR_2"/>
    <property type="match status" value="1"/>
</dbReference>
<evidence type="ECO:0000259" key="4">
    <source>
        <dbReference type="SMART" id="SM00347"/>
    </source>
</evidence>
<dbReference type="GO" id="GO:0003677">
    <property type="term" value="F:DNA binding"/>
    <property type="evidence" value="ECO:0007669"/>
    <property type="project" value="UniProtKB-KW"/>
</dbReference>
<gene>
    <name evidence="5" type="ORF">SAMN05421640_1378</name>
</gene>
<dbReference type="InterPro" id="IPR036388">
    <property type="entry name" value="WH-like_DNA-bd_sf"/>
</dbReference>
<dbReference type="SUPFAM" id="SSF46785">
    <property type="entry name" value="Winged helix' DNA-binding domain"/>
    <property type="match status" value="1"/>
</dbReference>
<dbReference type="GO" id="GO:0006950">
    <property type="term" value="P:response to stress"/>
    <property type="evidence" value="ECO:0007669"/>
    <property type="project" value="TreeGrafter"/>
</dbReference>
<evidence type="ECO:0000256" key="2">
    <source>
        <dbReference type="ARBA" id="ARBA00023125"/>
    </source>
</evidence>
<name>A0A239HLW2_EKHLU</name>
<evidence type="ECO:0000313" key="5">
    <source>
        <dbReference type="EMBL" id="SNS82111.1"/>
    </source>
</evidence>
<keyword evidence="1" id="KW-0805">Transcription regulation</keyword>
<evidence type="ECO:0000256" key="1">
    <source>
        <dbReference type="ARBA" id="ARBA00023015"/>
    </source>
</evidence>
<dbReference type="SMART" id="SM00347">
    <property type="entry name" value="HTH_MARR"/>
    <property type="match status" value="1"/>
</dbReference>
<protein>
    <submittedName>
        <fullName evidence="5">DNA-binding transcriptional regulator, MarR family</fullName>
    </submittedName>
</protein>
<dbReference type="RefSeq" id="WP_089356116.1">
    <property type="nucleotide sequence ID" value="NZ_FZPD01000002.1"/>
</dbReference>
<dbReference type="AlphaFoldDB" id="A0A239HLW2"/>
<dbReference type="Proteomes" id="UP000198393">
    <property type="component" value="Unassembled WGS sequence"/>
</dbReference>
<sequence>MNYPLLEATDPTTCLSGKMSRISRITANIFRKHIKEYGLSNSQMSLLFVLSKRRDLTQKELCDILFMEKSTLNRNLKRLVDQKYVTKKDFPALNITETGKAHLEKAIPAWRKAMKEIRSLLLADGEEAVDTILTKLKQSQL</sequence>
<evidence type="ECO:0000256" key="3">
    <source>
        <dbReference type="ARBA" id="ARBA00023163"/>
    </source>
</evidence>
<accession>A0A239HLW2</accession>
<dbReference type="InterPro" id="IPR000835">
    <property type="entry name" value="HTH_MarR-typ"/>
</dbReference>
<dbReference type="GO" id="GO:0003700">
    <property type="term" value="F:DNA-binding transcription factor activity"/>
    <property type="evidence" value="ECO:0007669"/>
    <property type="project" value="InterPro"/>
</dbReference>
<keyword evidence="2 5" id="KW-0238">DNA-binding</keyword>
<dbReference type="PANTHER" id="PTHR33164:SF64">
    <property type="entry name" value="TRANSCRIPTIONAL REGULATOR SLYA"/>
    <property type="match status" value="1"/>
</dbReference>
<proteinExistence type="predicted"/>
<dbReference type="InterPro" id="IPR039422">
    <property type="entry name" value="MarR/SlyA-like"/>
</dbReference>
<reference evidence="5 6" key="1">
    <citation type="submission" date="2017-06" db="EMBL/GenBank/DDBJ databases">
        <authorList>
            <person name="Kim H.J."/>
            <person name="Triplett B.A."/>
        </authorList>
    </citation>
    <scope>NUCLEOTIDE SEQUENCE [LARGE SCALE GENOMIC DNA]</scope>
    <source>
        <strain evidence="5 6">DSM 19307</strain>
    </source>
</reference>